<dbReference type="AlphaFoldDB" id="A0A1I4RSH6"/>
<name>A0A1I4RSH6_9BACE</name>
<proteinExistence type="predicted"/>
<dbReference type="PROSITE" id="PS00101">
    <property type="entry name" value="HEXAPEP_TRANSFERASES"/>
    <property type="match status" value="1"/>
</dbReference>
<evidence type="ECO:0000313" key="5">
    <source>
        <dbReference type="Proteomes" id="UP000183766"/>
    </source>
</evidence>
<dbReference type="InterPro" id="IPR011004">
    <property type="entry name" value="Trimer_LpxA-like_sf"/>
</dbReference>
<protein>
    <submittedName>
        <fullName evidence="4">Hexapeptide repeat of succinyl-transferase</fullName>
    </submittedName>
</protein>
<dbReference type="InterPro" id="IPR051159">
    <property type="entry name" value="Hexapeptide_acetyltransf"/>
</dbReference>
<dbReference type="GO" id="GO:0016746">
    <property type="term" value="F:acyltransferase activity"/>
    <property type="evidence" value="ECO:0007669"/>
    <property type="project" value="UniProtKB-KW"/>
</dbReference>
<evidence type="ECO:0000313" key="4">
    <source>
        <dbReference type="EMBL" id="SFM55119.1"/>
    </source>
</evidence>
<sequence>MTLKHFFEVYPPKRMWRKMWIGLADLPMMPQHRAKCLKMAGVNIKGRAMIYGGVGVDTVYPDSIYIGKGVRITAGTKILTHYLDPSQPGVHFRRGEVHIEDDVFIGLNVCICSSVTIGKGAIIGAGSVVTKDIPPYQVWAGNPARYIKDRAK</sequence>
<evidence type="ECO:0000256" key="1">
    <source>
        <dbReference type="ARBA" id="ARBA00022679"/>
    </source>
</evidence>
<reference evidence="4 5" key="1">
    <citation type="submission" date="2016-10" db="EMBL/GenBank/DDBJ databases">
        <authorList>
            <person name="de Groot N.N."/>
        </authorList>
    </citation>
    <scope>NUCLEOTIDE SEQUENCE [LARGE SCALE GENOMIC DNA]</scope>
    <source>
        <strain evidence="4 5">NLAE-zl-C202</strain>
    </source>
</reference>
<gene>
    <name evidence="4" type="ORF">SAMN05216250_106144</name>
</gene>
<dbReference type="SUPFAM" id="SSF51161">
    <property type="entry name" value="Trimeric LpxA-like enzymes"/>
    <property type="match status" value="1"/>
</dbReference>
<keyword evidence="3" id="KW-0012">Acyltransferase</keyword>
<dbReference type="RefSeq" id="WP_004325744.1">
    <property type="nucleotide sequence ID" value="NZ_BAABZH010000001.1"/>
</dbReference>
<evidence type="ECO:0000256" key="3">
    <source>
        <dbReference type="ARBA" id="ARBA00023315"/>
    </source>
</evidence>
<dbReference type="Pfam" id="PF14602">
    <property type="entry name" value="Hexapep_2"/>
    <property type="match status" value="1"/>
</dbReference>
<dbReference type="Gene3D" id="2.160.10.10">
    <property type="entry name" value="Hexapeptide repeat proteins"/>
    <property type="match status" value="1"/>
</dbReference>
<organism evidence="4 5">
    <name type="scientific">Bacteroides xylanisolvens</name>
    <dbReference type="NCBI Taxonomy" id="371601"/>
    <lineage>
        <taxon>Bacteria</taxon>
        <taxon>Pseudomonadati</taxon>
        <taxon>Bacteroidota</taxon>
        <taxon>Bacteroidia</taxon>
        <taxon>Bacteroidales</taxon>
        <taxon>Bacteroidaceae</taxon>
        <taxon>Bacteroides</taxon>
    </lineage>
</organism>
<accession>A0A1I4RSH6</accession>
<keyword evidence="2" id="KW-0677">Repeat</keyword>
<dbReference type="PANTHER" id="PTHR23416">
    <property type="entry name" value="SIALIC ACID SYNTHASE-RELATED"/>
    <property type="match status" value="1"/>
</dbReference>
<dbReference type="InterPro" id="IPR018357">
    <property type="entry name" value="Hexapep_transf_CS"/>
</dbReference>
<dbReference type="GeneID" id="79236271"/>
<dbReference type="EMBL" id="FOUM01000006">
    <property type="protein sequence ID" value="SFM55119.1"/>
    <property type="molecule type" value="Genomic_DNA"/>
</dbReference>
<dbReference type="Proteomes" id="UP000183766">
    <property type="component" value="Unassembled WGS sequence"/>
</dbReference>
<evidence type="ECO:0000256" key="2">
    <source>
        <dbReference type="ARBA" id="ARBA00022737"/>
    </source>
</evidence>
<dbReference type="InterPro" id="IPR001451">
    <property type="entry name" value="Hexapep"/>
</dbReference>
<keyword evidence="1 4" id="KW-0808">Transferase</keyword>